<reference evidence="3" key="1">
    <citation type="journal article" date="2019" name="Int. J. Syst. Evol. Microbiol.">
        <title>The Global Catalogue of Microorganisms (GCM) 10K type strain sequencing project: providing services to taxonomists for standard genome sequencing and annotation.</title>
        <authorList>
            <consortium name="The Broad Institute Genomics Platform"/>
            <consortium name="The Broad Institute Genome Sequencing Center for Infectious Disease"/>
            <person name="Wu L."/>
            <person name="Ma J."/>
        </authorList>
    </citation>
    <scope>NUCLEOTIDE SEQUENCE [LARGE SCALE GENOMIC DNA]</scope>
    <source>
        <strain evidence="3">JCM 17111</strain>
    </source>
</reference>
<feature type="compositionally biased region" description="Basic and acidic residues" evidence="1">
    <location>
        <begin position="26"/>
        <end position="41"/>
    </location>
</feature>
<dbReference type="EMBL" id="BAABCY010000060">
    <property type="protein sequence ID" value="GAA3571956.1"/>
    <property type="molecule type" value="Genomic_DNA"/>
</dbReference>
<sequence>MNSATAEERGVPQTLQQTNHNQLPSLDKEGNEFREAEERGVPHTPQQTKHNQLPSLDKEGNEFREAEERGVYHFPLTKGRNKILVTQSRNLLNMYFYLKNINFTTCQNKIPIQKPN</sequence>
<feature type="compositionally biased region" description="Polar residues" evidence="1">
    <location>
        <begin position="13"/>
        <end position="24"/>
    </location>
</feature>
<feature type="compositionally biased region" description="Basic and acidic residues" evidence="1">
    <location>
        <begin position="1"/>
        <end position="10"/>
    </location>
</feature>
<proteinExistence type="predicted"/>
<evidence type="ECO:0000313" key="2">
    <source>
        <dbReference type="EMBL" id="GAA3571956.1"/>
    </source>
</evidence>
<feature type="compositionally biased region" description="Polar residues" evidence="1">
    <location>
        <begin position="44"/>
        <end position="54"/>
    </location>
</feature>
<evidence type="ECO:0000313" key="3">
    <source>
        <dbReference type="Proteomes" id="UP001500954"/>
    </source>
</evidence>
<feature type="region of interest" description="Disordered" evidence="1">
    <location>
        <begin position="1"/>
        <end position="56"/>
    </location>
</feature>
<comment type="caution">
    <text evidence="2">The sequence shown here is derived from an EMBL/GenBank/DDBJ whole genome shotgun (WGS) entry which is preliminary data.</text>
</comment>
<organism evidence="2 3">
    <name type="scientific">Snuella lapsa</name>
    <dbReference type="NCBI Taxonomy" id="870481"/>
    <lineage>
        <taxon>Bacteria</taxon>
        <taxon>Pseudomonadati</taxon>
        <taxon>Bacteroidota</taxon>
        <taxon>Flavobacteriia</taxon>
        <taxon>Flavobacteriales</taxon>
        <taxon>Flavobacteriaceae</taxon>
        <taxon>Snuella</taxon>
    </lineage>
</organism>
<dbReference type="Proteomes" id="UP001500954">
    <property type="component" value="Unassembled WGS sequence"/>
</dbReference>
<accession>A0ABP6XUE2</accession>
<keyword evidence="3" id="KW-1185">Reference proteome</keyword>
<gene>
    <name evidence="2" type="ORF">GCM10022395_21680</name>
</gene>
<protein>
    <submittedName>
        <fullName evidence="2">Uncharacterized protein</fullName>
    </submittedName>
</protein>
<evidence type="ECO:0000256" key="1">
    <source>
        <dbReference type="SAM" id="MobiDB-lite"/>
    </source>
</evidence>
<dbReference type="RefSeq" id="WP_345006063.1">
    <property type="nucleotide sequence ID" value="NZ_BAABCY010000060.1"/>
</dbReference>
<name>A0ABP6XUE2_9FLAO</name>